<protein>
    <submittedName>
        <fullName evidence="4">CBS domain-containing protein</fullName>
    </submittedName>
</protein>
<sequence length="143" mass="15686">MTTLRDIMTTDVDCCTVEDNIYEAAVKMKDDDVGVIPVLENNKLIGVITDRDIVIRCVAEKKPNSTRITDVISTNLVTGTPDMSVDEAEELMGNEQIRRLPIIENDQLVGVVALGDLAVHHQTNSIAGNALSSISENRDQIQH</sequence>
<evidence type="ECO:0000313" key="5">
    <source>
        <dbReference type="Proteomes" id="UP001234602"/>
    </source>
</evidence>
<name>A0AAW7ITC8_9BACI</name>
<dbReference type="CDD" id="cd04622">
    <property type="entry name" value="CBS_pair_HRP1_like"/>
    <property type="match status" value="1"/>
</dbReference>
<comment type="caution">
    <text evidence="4">The sequence shown here is derived from an EMBL/GenBank/DDBJ whole genome shotgun (WGS) entry which is preliminary data.</text>
</comment>
<evidence type="ECO:0000256" key="1">
    <source>
        <dbReference type="ARBA" id="ARBA00023122"/>
    </source>
</evidence>
<dbReference type="RefSeq" id="WP_155727327.1">
    <property type="nucleotide sequence ID" value="NZ_CP011008.1"/>
</dbReference>
<dbReference type="InterPro" id="IPR000644">
    <property type="entry name" value="CBS_dom"/>
</dbReference>
<dbReference type="SUPFAM" id="SSF54631">
    <property type="entry name" value="CBS-domain pair"/>
    <property type="match status" value="1"/>
</dbReference>
<dbReference type="SMART" id="SM00116">
    <property type="entry name" value="CBS"/>
    <property type="match status" value="2"/>
</dbReference>
<accession>A0AAW7ITC8</accession>
<keyword evidence="1 2" id="KW-0129">CBS domain</keyword>
<dbReference type="Pfam" id="PF00571">
    <property type="entry name" value="CBS"/>
    <property type="match status" value="2"/>
</dbReference>
<dbReference type="Proteomes" id="UP001234602">
    <property type="component" value="Unassembled WGS sequence"/>
</dbReference>
<dbReference type="EMBL" id="JAUCEY010000008">
    <property type="protein sequence ID" value="MDM5453387.1"/>
    <property type="molecule type" value="Genomic_DNA"/>
</dbReference>
<dbReference type="AlphaFoldDB" id="A0AAW7ITC8"/>
<reference evidence="4" key="1">
    <citation type="submission" date="2023-06" db="EMBL/GenBank/DDBJ databases">
        <title>Comparative genomics of Bacillaceae isolates and their secondary metabolite potential.</title>
        <authorList>
            <person name="Song L."/>
            <person name="Nielsen L.J."/>
            <person name="Mohite O."/>
            <person name="Xu X."/>
            <person name="Weber T."/>
            <person name="Kovacs A.T."/>
        </authorList>
    </citation>
    <scope>NUCLEOTIDE SEQUENCE</scope>
    <source>
        <strain evidence="4">D8_B_37</strain>
    </source>
</reference>
<dbReference type="InterPro" id="IPR046342">
    <property type="entry name" value="CBS_dom_sf"/>
</dbReference>
<organism evidence="4 5">
    <name type="scientific">Peribacillus simplex</name>
    <dbReference type="NCBI Taxonomy" id="1478"/>
    <lineage>
        <taxon>Bacteria</taxon>
        <taxon>Bacillati</taxon>
        <taxon>Bacillota</taxon>
        <taxon>Bacilli</taxon>
        <taxon>Bacillales</taxon>
        <taxon>Bacillaceae</taxon>
        <taxon>Peribacillus</taxon>
    </lineage>
</organism>
<proteinExistence type="predicted"/>
<evidence type="ECO:0000259" key="3">
    <source>
        <dbReference type="PROSITE" id="PS51371"/>
    </source>
</evidence>
<feature type="domain" description="CBS" evidence="3">
    <location>
        <begin position="72"/>
        <end position="131"/>
    </location>
</feature>
<dbReference type="PROSITE" id="PS51371">
    <property type="entry name" value="CBS"/>
    <property type="match status" value="2"/>
</dbReference>
<dbReference type="Gene3D" id="3.10.580.10">
    <property type="entry name" value="CBS-domain"/>
    <property type="match status" value="1"/>
</dbReference>
<dbReference type="PANTHER" id="PTHR43080:SF2">
    <property type="entry name" value="CBS DOMAIN-CONTAINING PROTEIN"/>
    <property type="match status" value="1"/>
</dbReference>
<feature type="domain" description="CBS" evidence="3">
    <location>
        <begin position="8"/>
        <end position="66"/>
    </location>
</feature>
<gene>
    <name evidence="4" type="ORF">QUF89_14500</name>
</gene>
<evidence type="ECO:0000256" key="2">
    <source>
        <dbReference type="PROSITE-ProRule" id="PRU00703"/>
    </source>
</evidence>
<dbReference type="InterPro" id="IPR051257">
    <property type="entry name" value="Diverse_CBS-Domain"/>
</dbReference>
<dbReference type="PANTHER" id="PTHR43080">
    <property type="entry name" value="CBS DOMAIN-CONTAINING PROTEIN CBSX3, MITOCHONDRIAL"/>
    <property type="match status" value="1"/>
</dbReference>
<evidence type="ECO:0000313" key="4">
    <source>
        <dbReference type="EMBL" id="MDM5453387.1"/>
    </source>
</evidence>